<sequence>MKRRRARALALEVLYEIDLTGHSPEEAWQGARARSSGLDDEGGAYAWRLVSGVTAHRAELDAEIASRARDWTLERMAAVDRNVLRIGLYELLYVPEVPESVLANEAVELAKVYGTEDSPRFVNGILGAAIRDGLRKSRTGA</sequence>
<proteinExistence type="inferred from homology"/>
<evidence type="ECO:0000259" key="7">
    <source>
        <dbReference type="Pfam" id="PF01029"/>
    </source>
</evidence>
<dbReference type="KEGG" id="cmic:caldi_09720"/>
<dbReference type="AlphaFoldDB" id="A0AA35CIR8"/>
<evidence type="ECO:0000313" key="9">
    <source>
        <dbReference type="Proteomes" id="UP001163687"/>
    </source>
</evidence>
<gene>
    <name evidence="6 8" type="primary">nusB</name>
    <name evidence="8" type="ORF">caldi_09720</name>
</gene>
<evidence type="ECO:0000256" key="1">
    <source>
        <dbReference type="ARBA" id="ARBA00005952"/>
    </source>
</evidence>
<dbReference type="InterPro" id="IPR035926">
    <property type="entry name" value="NusB-like_sf"/>
</dbReference>
<name>A0AA35CIR8_9FIRM</name>
<dbReference type="InterPro" id="IPR011605">
    <property type="entry name" value="NusB_fam"/>
</dbReference>
<dbReference type="PANTHER" id="PTHR11078">
    <property type="entry name" value="N UTILIZATION SUBSTANCE PROTEIN B-RELATED"/>
    <property type="match status" value="1"/>
</dbReference>
<keyword evidence="5 6" id="KW-0804">Transcription</keyword>
<keyword evidence="4 6" id="KW-0805">Transcription regulation</keyword>
<dbReference type="HAMAP" id="MF_00073">
    <property type="entry name" value="NusB"/>
    <property type="match status" value="1"/>
</dbReference>
<dbReference type="SUPFAM" id="SSF48013">
    <property type="entry name" value="NusB-like"/>
    <property type="match status" value="1"/>
</dbReference>
<keyword evidence="2 6" id="KW-0889">Transcription antitermination</keyword>
<dbReference type="GO" id="GO:0031564">
    <property type="term" value="P:transcription antitermination"/>
    <property type="evidence" value="ECO:0007669"/>
    <property type="project" value="UniProtKB-KW"/>
</dbReference>
<dbReference type="EMBL" id="AP025628">
    <property type="protein sequence ID" value="BDG59882.1"/>
    <property type="molecule type" value="Genomic_DNA"/>
</dbReference>
<dbReference type="InterPro" id="IPR006027">
    <property type="entry name" value="NusB_RsmB_TIM44"/>
</dbReference>
<reference evidence="8" key="1">
    <citation type="submission" date="2022-03" db="EMBL/GenBank/DDBJ databases">
        <title>Complete genome sequence of Caldinitratiruptor microaerophilus.</title>
        <authorList>
            <person name="Mukaiyama R."/>
            <person name="Nishiyama T."/>
            <person name="Ueda K."/>
        </authorList>
    </citation>
    <scope>NUCLEOTIDE SEQUENCE</scope>
    <source>
        <strain evidence="8">JCM 16183</strain>
    </source>
</reference>
<dbReference type="Proteomes" id="UP001163687">
    <property type="component" value="Chromosome"/>
</dbReference>
<protein>
    <recommendedName>
        <fullName evidence="6">Transcription antitermination protein NusB</fullName>
    </recommendedName>
    <alternativeName>
        <fullName evidence="6">Antitermination factor NusB</fullName>
    </alternativeName>
</protein>
<evidence type="ECO:0000256" key="4">
    <source>
        <dbReference type="ARBA" id="ARBA00023015"/>
    </source>
</evidence>
<dbReference type="PANTHER" id="PTHR11078:SF3">
    <property type="entry name" value="ANTITERMINATION NUSB DOMAIN-CONTAINING PROTEIN"/>
    <property type="match status" value="1"/>
</dbReference>
<keyword evidence="9" id="KW-1185">Reference proteome</keyword>
<dbReference type="GO" id="GO:0006353">
    <property type="term" value="P:DNA-templated transcription termination"/>
    <property type="evidence" value="ECO:0007669"/>
    <property type="project" value="UniProtKB-UniRule"/>
</dbReference>
<dbReference type="Pfam" id="PF01029">
    <property type="entry name" value="NusB"/>
    <property type="match status" value="1"/>
</dbReference>
<comment type="similarity">
    <text evidence="1 6">Belongs to the NusB family.</text>
</comment>
<accession>A0AA35CIR8</accession>
<feature type="domain" description="NusB/RsmB/TIM44" evidence="7">
    <location>
        <begin position="4"/>
        <end position="131"/>
    </location>
</feature>
<dbReference type="GO" id="GO:0005829">
    <property type="term" value="C:cytosol"/>
    <property type="evidence" value="ECO:0007669"/>
    <property type="project" value="TreeGrafter"/>
</dbReference>
<dbReference type="GO" id="GO:0003723">
    <property type="term" value="F:RNA binding"/>
    <property type="evidence" value="ECO:0007669"/>
    <property type="project" value="UniProtKB-UniRule"/>
</dbReference>
<organism evidence="8 9">
    <name type="scientific">Caldinitratiruptor microaerophilus</name>
    <dbReference type="NCBI Taxonomy" id="671077"/>
    <lineage>
        <taxon>Bacteria</taxon>
        <taxon>Bacillati</taxon>
        <taxon>Bacillota</taxon>
        <taxon>Clostridia</taxon>
        <taxon>Eubacteriales</taxon>
        <taxon>Symbiobacteriaceae</taxon>
        <taxon>Caldinitratiruptor</taxon>
    </lineage>
</organism>
<evidence type="ECO:0000313" key="8">
    <source>
        <dbReference type="EMBL" id="BDG59882.1"/>
    </source>
</evidence>
<dbReference type="NCBIfam" id="TIGR01951">
    <property type="entry name" value="nusB"/>
    <property type="match status" value="1"/>
</dbReference>
<evidence type="ECO:0000256" key="3">
    <source>
        <dbReference type="ARBA" id="ARBA00022884"/>
    </source>
</evidence>
<keyword evidence="3 6" id="KW-0694">RNA-binding</keyword>
<dbReference type="Gene3D" id="1.10.940.10">
    <property type="entry name" value="NusB-like"/>
    <property type="match status" value="1"/>
</dbReference>
<evidence type="ECO:0000256" key="5">
    <source>
        <dbReference type="ARBA" id="ARBA00023163"/>
    </source>
</evidence>
<evidence type="ECO:0000256" key="6">
    <source>
        <dbReference type="HAMAP-Rule" id="MF_00073"/>
    </source>
</evidence>
<evidence type="ECO:0000256" key="2">
    <source>
        <dbReference type="ARBA" id="ARBA00022814"/>
    </source>
</evidence>
<dbReference type="RefSeq" id="WP_264843966.1">
    <property type="nucleotide sequence ID" value="NZ_AP025628.1"/>
</dbReference>
<comment type="function">
    <text evidence="6">Involved in transcription antitermination. Required for transcription of ribosomal RNA (rRNA) genes. Binds specifically to the boxA antiterminator sequence of the ribosomal RNA (rrn) operons.</text>
</comment>